<feature type="non-terminal residue" evidence="2">
    <location>
        <position position="49"/>
    </location>
</feature>
<dbReference type="EMBL" id="BARV01045628">
    <property type="protein sequence ID" value="GAI70514.1"/>
    <property type="molecule type" value="Genomic_DNA"/>
</dbReference>
<comment type="caution">
    <text evidence="2">The sequence shown here is derived from an EMBL/GenBank/DDBJ whole genome shotgun (WGS) entry which is preliminary data.</text>
</comment>
<dbReference type="InterPro" id="IPR001387">
    <property type="entry name" value="Cro/C1-type_HTH"/>
</dbReference>
<proteinExistence type="predicted"/>
<dbReference type="SUPFAM" id="SSF47413">
    <property type="entry name" value="lambda repressor-like DNA-binding domains"/>
    <property type="match status" value="1"/>
</dbReference>
<dbReference type="InterPro" id="IPR010982">
    <property type="entry name" value="Lambda_DNA-bd_dom_sf"/>
</dbReference>
<evidence type="ECO:0000313" key="2">
    <source>
        <dbReference type="EMBL" id="GAI70514.1"/>
    </source>
</evidence>
<protein>
    <recommendedName>
        <fullName evidence="1">HTH cro/C1-type domain-containing protein</fullName>
    </recommendedName>
</protein>
<organism evidence="2">
    <name type="scientific">marine sediment metagenome</name>
    <dbReference type="NCBI Taxonomy" id="412755"/>
    <lineage>
        <taxon>unclassified sequences</taxon>
        <taxon>metagenomes</taxon>
        <taxon>ecological metagenomes</taxon>
    </lineage>
</organism>
<gene>
    <name evidence="2" type="ORF">S06H3_66710</name>
</gene>
<reference evidence="2" key="1">
    <citation type="journal article" date="2014" name="Front. Microbiol.">
        <title>High frequency of phylogenetically diverse reductive dehalogenase-homologous genes in deep subseafloor sedimentary metagenomes.</title>
        <authorList>
            <person name="Kawai M."/>
            <person name="Futagami T."/>
            <person name="Toyoda A."/>
            <person name="Takaki Y."/>
            <person name="Nishi S."/>
            <person name="Hori S."/>
            <person name="Arai W."/>
            <person name="Tsubouchi T."/>
            <person name="Morono Y."/>
            <person name="Uchiyama I."/>
            <person name="Ito T."/>
            <person name="Fujiyama A."/>
            <person name="Inagaki F."/>
            <person name="Takami H."/>
        </authorList>
    </citation>
    <scope>NUCLEOTIDE SEQUENCE</scope>
    <source>
        <strain evidence="2">Expedition CK06-06</strain>
    </source>
</reference>
<sequence length="49" mass="5688">LMKIGLYLRELRLKNNLTTKQVEVKTGISNSYISLIERNKRKPSAEILN</sequence>
<dbReference type="GO" id="GO:0003677">
    <property type="term" value="F:DNA binding"/>
    <property type="evidence" value="ECO:0007669"/>
    <property type="project" value="InterPro"/>
</dbReference>
<dbReference type="AlphaFoldDB" id="X1SRT9"/>
<dbReference type="CDD" id="cd00093">
    <property type="entry name" value="HTH_XRE"/>
    <property type="match status" value="1"/>
</dbReference>
<dbReference type="Gene3D" id="1.10.260.40">
    <property type="entry name" value="lambda repressor-like DNA-binding domains"/>
    <property type="match status" value="1"/>
</dbReference>
<feature type="non-terminal residue" evidence="2">
    <location>
        <position position="1"/>
    </location>
</feature>
<name>X1SRT9_9ZZZZ</name>
<dbReference type="PROSITE" id="PS50943">
    <property type="entry name" value="HTH_CROC1"/>
    <property type="match status" value="1"/>
</dbReference>
<dbReference type="Pfam" id="PF01381">
    <property type="entry name" value="HTH_3"/>
    <property type="match status" value="1"/>
</dbReference>
<accession>X1SRT9</accession>
<evidence type="ECO:0000259" key="1">
    <source>
        <dbReference type="PROSITE" id="PS50943"/>
    </source>
</evidence>
<feature type="domain" description="HTH cro/C1-type" evidence="1">
    <location>
        <begin position="8"/>
        <end position="48"/>
    </location>
</feature>